<evidence type="ECO:0000313" key="4">
    <source>
        <dbReference type="Proteomes" id="UP000177745"/>
    </source>
</evidence>
<keyword evidence="3" id="KW-0378">Hydrolase</keyword>
<dbReference type="AlphaFoldDB" id="A0A1F8HA06"/>
<evidence type="ECO:0000259" key="2">
    <source>
        <dbReference type="PROSITE" id="PS51084"/>
    </source>
</evidence>
<dbReference type="InterPro" id="IPR011146">
    <property type="entry name" value="HIT-like"/>
</dbReference>
<sequence>MENNDCLFCDSRQMEPRTVLGVRYWFVILDKFPVGRGHALVILKRHHPDMFDLSWPEWKELQDVIEHTQEYLDEELEPDGYNVGVNCGQAAGQTVFHLHIHLIPRYKGDVENPRGGIRNFKKPLVPYD</sequence>
<dbReference type="PROSITE" id="PS51084">
    <property type="entry name" value="HIT_2"/>
    <property type="match status" value="1"/>
</dbReference>
<dbReference type="GO" id="GO:0016787">
    <property type="term" value="F:hydrolase activity"/>
    <property type="evidence" value="ECO:0007669"/>
    <property type="project" value="UniProtKB-KW"/>
</dbReference>
<name>A0A1F8HA06_9BACT</name>
<dbReference type="InterPro" id="IPR052908">
    <property type="entry name" value="AP-4-A_phosphorylase"/>
</dbReference>
<dbReference type="EMBL" id="MGKY01000001">
    <property type="protein sequence ID" value="OGN34431.1"/>
    <property type="molecule type" value="Genomic_DNA"/>
</dbReference>
<dbReference type="InterPro" id="IPR019808">
    <property type="entry name" value="Histidine_triad_CS"/>
</dbReference>
<protein>
    <submittedName>
        <fullName evidence="3">HIT family hydrolase</fullName>
    </submittedName>
</protein>
<dbReference type="SUPFAM" id="SSF54197">
    <property type="entry name" value="HIT-like"/>
    <property type="match status" value="1"/>
</dbReference>
<dbReference type="InterPro" id="IPR036265">
    <property type="entry name" value="HIT-like_sf"/>
</dbReference>
<dbReference type="Proteomes" id="UP000177745">
    <property type="component" value="Unassembled WGS sequence"/>
</dbReference>
<comment type="caution">
    <text evidence="3">The sequence shown here is derived from an EMBL/GenBank/DDBJ whole genome shotgun (WGS) entry which is preliminary data.</text>
</comment>
<feature type="short sequence motif" description="Histidine triad motif" evidence="1">
    <location>
        <begin position="97"/>
        <end position="101"/>
    </location>
</feature>
<feature type="domain" description="HIT" evidence="2">
    <location>
        <begin position="7"/>
        <end position="112"/>
    </location>
</feature>
<organism evidence="3 4">
    <name type="scientific">Candidatus Yanofskybacteria bacterium RIFCSPLOWO2_12_FULL_43_11b</name>
    <dbReference type="NCBI Taxonomy" id="1802710"/>
    <lineage>
        <taxon>Bacteria</taxon>
        <taxon>Candidatus Yanofskyibacteriota</taxon>
    </lineage>
</organism>
<evidence type="ECO:0000313" key="3">
    <source>
        <dbReference type="EMBL" id="OGN34431.1"/>
    </source>
</evidence>
<dbReference type="PROSITE" id="PS00892">
    <property type="entry name" value="HIT_1"/>
    <property type="match status" value="1"/>
</dbReference>
<dbReference type="PANTHER" id="PTHR42997">
    <property type="entry name" value="HIT FAMILY HYDROLASE"/>
    <property type="match status" value="1"/>
</dbReference>
<evidence type="ECO:0000256" key="1">
    <source>
        <dbReference type="PROSITE-ProRule" id="PRU00464"/>
    </source>
</evidence>
<gene>
    <name evidence="3" type="ORF">A3G51_03540</name>
</gene>
<accession>A0A1F8HA06</accession>
<dbReference type="PANTHER" id="PTHR42997:SF1">
    <property type="entry name" value="AP-4-A PHOSPHORYLASE"/>
    <property type="match status" value="1"/>
</dbReference>
<reference evidence="3 4" key="1">
    <citation type="journal article" date="2016" name="Nat. Commun.">
        <title>Thousands of microbial genomes shed light on interconnected biogeochemical processes in an aquifer system.</title>
        <authorList>
            <person name="Anantharaman K."/>
            <person name="Brown C.T."/>
            <person name="Hug L.A."/>
            <person name="Sharon I."/>
            <person name="Castelle C.J."/>
            <person name="Probst A.J."/>
            <person name="Thomas B.C."/>
            <person name="Singh A."/>
            <person name="Wilkins M.J."/>
            <person name="Karaoz U."/>
            <person name="Brodie E.L."/>
            <person name="Williams K.H."/>
            <person name="Hubbard S.S."/>
            <person name="Banfield J.F."/>
        </authorList>
    </citation>
    <scope>NUCLEOTIDE SEQUENCE [LARGE SCALE GENOMIC DNA]</scope>
</reference>
<dbReference type="Pfam" id="PF01230">
    <property type="entry name" value="HIT"/>
    <property type="match status" value="1"/>
</dbReference>
<dbReference type="Gene3D" id="3.30.428.10">
    <property type="entry name" value="HIT-like"/>
    <property type="match status" value="1"/>
</dbReference>
<proteinExistence type="predicted"/>